<dbReference type="GO" id="GO:0009086">
    <property type="term" value="P:methionine biosynthetic process"/>
    <property type="evidence" value="ECO:0007669"/>
    <property type="project" value="UniProtKB-KW"/>
</dbReference>
<evidence type="ECO:0000256" key="4">
    <source>
        <dbReference type="ARBA" id="ARBA00022605"/>
    </source>
</evidence>
<protein>
    <recommendedName>
        <fullName evidence="12">Bifunctional protein FolD</fullName>
    </recommendedName>
    <domain>
        <recommendedName>
            <fullName evidence="12">Methylenetetrahydrofolate dehydrogenase</fullName>
            <ecNumber evidence="12">1.5.1.5</ecNumber>
        </recommendedName>
    </domain>
    <domain>
        <recommendedName>
            <fullName evidence="12">Methenyltetrahydrofolate cyclohydrolase</fullName>
            <ecNumber evidence="12">3.5.4.9</ecNumber>
        </recommendedName>
    </domain>
</protein>
<evidence type="ECO:0000256" key="10">
    <source>
        <dbReference type="ARBA" id="ARBA00023167"/>
    </source>
</evidence>
<comment type="pathway">
    <text evidence="1 12">One-carbon metabolism; tetrahydrofolate interconversion.</text>
</comment>
<dbReference type="InterPro" id="IPR020631">
    <property type="entry name" value="THF_DH/CycHdrlase_NAD-bd_dom"/>
</dbReference>
<evidence type="ECO:0000256" key="8">
    <source>
        <dbReference type="ARBA" id="ARBA00023002"/>
    </source>
</evidence>
<dbReference type="InterPro" id="IPR046346">
    <property type="entry name" value="Aminoacid_DH-like_N_sf"/>
</dbReference>
<dbReference type="Pfam" id="PF00763">
    <property type="entry name" value="THF_DHG_CYH"/>
    <property type="match status" value="1"/>
</dbReference>
<dbReference type="SUPFAM" id="SSF53223">
    <property type="entry name" value="Aminoacid dehydrogenase-like, N-terminal domain"/>
    <property type="match status" value="1"/>
</dbReference>
<proteinExistence type="inferred from homology"/>
<dbReference type="PANTHER" id="PTHR48099">
    <property type="entry name" value="C-1-TETRAHYDROFOLATE SYNTHASE, CYTOPLASMIC-RELATED"/>
    <property type="match status" value="1"/>
</dbReference>
<dbReference type="NCBIfam" id="NF010785">
    <property type="entry name" value="PRK14188.1"/>
    <property type="match status" value="1"/>
</dbReference>
<feature type="domain" description="Tetrahydrofolate dehydrogenase/cyclohydrolase catalytic" evidence="13">
    <location>
        <begin position="3"/>
        <end position="118"/>
    </location>
</feature>
<dbReference type="InterPro" id="IPR000672">
    <property type="entry name" value="THF_DH/CycHdrlase"/>
</dbReference>
<keyword evidence="9 12" id="KW-0368">Histidine biosynthesis</keyword>
<dbReference type="GO" id="GO:0000105">
    <property type="term" value="P:L-histidine biosynthetic process"/>
    <property type="evidence" value="ECO:0007669"/>
    <property type="project" value="UniProtKB-KW"/>
</dbReference>
<dbReference type="UniPathway" id="UPA00193"/>
<evidence type="ECO:0000256" key="7">
    <source>
        <dbReference type="ARBA" id="ARBA00022857"/>
    </source>
</evidence>
<dbReference type="GO" id="GO:0005829">
    <property type="term" value="C:cytosol"/>
    <property type="evidence" value="ECO:0007669"/>
    <property type="project" value="TreeGrafter"/>
</dbReference>
<evidence type="ECO:0000259" key="14">
    <source>
        <dbReference type="Pfam" id="PF02882"/>
    </source>
</evidence>
<comment type="similarity">
    <text evidence="12">Belongs to the tetrahydrofolate dehydrogenase/cyclohydrolase family.</text>
</comment>
<keyword evidence="5 12" id="KW-0658">Purine biosynthesis</keyword>
<evidence type="ECO:0000256" key="5">
    <source>
        <dbReference type="ARBA" id="ARBA00022755"/>
    </source>
</evidence>
<evidence type="ECO:0000256" key="9">
    <source>
        <dbReference type="ARBA" id="ARBA00023102"/>
    </source>
</evidence>
<dbReference type="RefSeq" id="WP_154863296.1">
    <property type="nucleotide sequence ID" value="NZ_CABVJB010000003.1"/>
</dbReference>
<evidence type="ECO:0000313" key="16">
    <source>
        <dbReference type="Proteomes" id="UP000325565"/>
    </source>
</evidence>
<dbReference type="CDD" id="cd01080">
    <property type="entry name" value="NAD_bind_m-THF_DH_Cyclohyd"/>
    <property type="match status" value="1"/>
</dbReference>
<dbReference type="Gene3D" id="3.40.50.10860">
    <property type="entry name" value="Leucine Dehydrogenase, chain A, domain 1"/>
    <property type="match status" value="1"/>
</dbReference>
<evidence type="ECO:0000256" key="6">
    <source>
        <dbReference type="ARBA" id="ARBA00022801"/>
    </source>
</evidence>
<dbReference type="AlphaFoldDB" id="A0A5E7SFW1"/>
<keyword evidence="8 12" id="KW-0560">Oxidoreductase</keyword>
<evidence type="ECO:0000256" key="11">
    <source>
        <dbReference type="ARBA" id="ARBA00023268"/>
    </source>
</evidence>
<keyword evidence="6 12" id="KW-0378">Hydrolase</keyword>
<evidence type="ECO:0000256" key="3">
    <source>
        <dbReference type="ARBA" id="ARBA00022563"/>
    </source>
</evidence>
<dbReference type="Proteomes" id="UP000325565">
    <property type="component" value="Unassembled WGS sequence"/>
</dbReference>
<dbReference type="Pfam" id="PF02882">
    <property type="entry name" value="THF_DHG_CYH_C"/>
    <property type="match status" value="1"/>
</dbReference>
<evidence type="ECO:0000256" key="2">
    <source>
        <dbReference type="ARBA" id="ARBA00011738"/>
    </source>
</evidence>
<comment type="subunit">
    <text evidence="2 12">Homodimer.</text>
</comment>
<gene>
    <name evidence="15" type="primary">folD_2</name>
    <name evidence="12" type="synonym">folD</name>
    <name evidence="15" type="ORF">PS922_02198</name>
</gene>
<accession>A0A5E7SFW1</accession>
<evidence type="ECO:0000313" key="15">
    <source>
        <dbReference type="EMBL" id="VVP85139.1"/>
    </source>
</evidence>
<dbReference type="PROSITE" id="PS00767">
    <property type="entry name" value="THF_DHG_CYH_2"/>
    <property type="match status" value="1"/>
</dbReference>
<sequence length="293" mass="31188">MNIDGKKCAVALNLETKEKVDLIRSQHGITPALAVVLVGQDPASQVYVRNKVMQAESVGIISIERKMSAETTTEQLLAVVNELNNAPSVNGILVQLPLPKQIEESLIIEAIAAEKDVDGFHEINSGRLLNGDKRAMVPCTPQGCVILAKTALGADLRGKHAIVIGRSNIVGKPLGMLLLRENCSVTIVHSHTRNIEDICKQADILFVAVGRANMVKAGWVKPGATVIDVGINRIDVGEGRSRLVGDVDFDDVAPVAAHITPVPGGVGPMTIACLLKNTIVAACNQNNLNIPFE</sequence>
<evidence type="ECO:0000256" key="1">
    <source>
        <dbReference type="ARBA" id="ARBA00004777"/>
    </source>
</evidence>
<dbReference type="FunFam" id="3.40.50.720:FF:000006">
    <property type="entry name" value="Bifunctional protein FolD"/>
    <property type="match status" value="1"/>
</dbReference>
<dbReference type="PRINTS" id="PR00085">
    <property type="entry name" value="THFDHDRGNASE"/>
</dbReference>
<feature type="binding site" evidence="12">
    <location>
        <begin position="165"/>
        <end position="167"/>
    </location>
    <ligand>
        <name>NADP(+)</name>
        <dbReference type="ChEBI" id="CHEBI:58349"/>
    </ligand>
</feature>
<dbReference type="SUPFAM" id="SSF51735">
    <property type="entry name" value="NAD(P)-binding Rossmann-fold domains"/>
    <property type="match status" value="1"/>
</dbReference>
<keyword evidence="7 12" id="KW-0521">NADP</keyword>
<evidence type="ECO:0000259" key="13">
    <source>
        <dbReference type="Pfam" id="PF00763"/>
    </source>
</evidence>
<dbReference type="GO" id="GO:0006164">
    <property type="term" value="P:purine nucleotide biosynthetic process"/>
    <property type="evidence" value="ECO:0007669"/>
    <property type="project" value="UniProtKB-KW"/>
</dbReference>
<feature type="domain" description="Tetrahydrofolate dehydrogenase/cyclohydrolase NAD(P)-binding" evidence="14">
    <location>
        <begin position="138"/>
        <end position="285"/>
    </location>
</feature>
<keyword evidence="4 12" id="KW-0028">Amino-acid biosynthesis</keyword>
<dbReference type="InterPro" id="IPR036291">
    <property type="entry name" value="NAD(P)-bd_dom_sf"/>
</dbReference>
<evidence type="ECO:0000256" key="12">
    <source>
        <dbReference type="HAMAP-Rule" id="MF_01576"/>
    </source>
</evidence>
<keyword evidence="10 12" id="KW-0486">Methionine biosynthesis</keyword>
<name>A0A5E7SFW1_PSEFL</name>
<keyword evidence="11 12" id="KW-0511">Multifunctional enzyme</keyword>
<feature type="binding site" evidence="12">
    <location>
        <position position="231"/>
    </location>
    <ligand>
        <name>NADP(+)</name>
        <dbReference type="ChEBI" id="CHEBI:58349"/>
    </ligand>
</feature>
<dbReference type="EC" id="1.5.1.5" evidence="12"/>
<dbReference type="FunFam" id="3.40.50.10860:FF:000005">
    <property type="entry name" value="C-1-tetrahydrofolate synthase, cytoplasmic, putative"/>
    <property type="match status" value="1"/>
</dbReference>
<dbReference type="EC" id="3.5.4.9" evidence="12"/>
<dbReference type="EMBL" id="CABVJB010000003">
    <property type="protein sequence ID" value="VVP85139.1"/>
    <property type="molecule type" value="Genomic_DNA"/>
</dbReference>
<keyword evidence="3 12" id="KW-0554">One-carbon metabolism</keyword>
<comment type="function">
    <text evidence="12">Catalyzes the oxidation of 5,10-methylenetetrahydrofolate to 5,10-methenyltetrahydrofolate and then the hydrolysis of 5,10-methenyltetrahydrofolate to 10-formyltetrahydrofolate.</text>
</comment>
<dbReference type="GO" id="GO:0004488">
    <property type="term" value="F:methylenetetrahydrofolate dehydrogenase (NADP+) activity"/>
    <property type="evidence" value="ECO:0007669"/>
    <property type="project" value="UniProtKB-UniRule"/>
</dbReference>
<dbReference type="Gene3D" id="3.40.50.720">
    <property type="entry name" value="NAD(P)-binding Rossmann-like Domain"/>
    <property type="match status" value="1"/>
</dbReference>
<comment type="catalytic activity">
    <reaction evidence="12">
        <text>(6R)-5,10-methylene-5,6,7,8-tetrahydrofolate + NADP(+) = (6R)-5,10-methenyltetrahydrofolate + NADPH</text>
        <dbReference type="Rhea" id="RHEA:22812"/>
        <dbReference type="ChEBI" id="CHEBI:15636"/>
        <dbReference type="ChEBI" id="CHEBI:57455"/>
        <dbReference type="ChEBI" id="CHEBI:57783"/>
        <dbReference type="ChEBI" id="CHEBI:58349"/>
        <dbReference type="EC" id="1.5.1.5"/>
    </reaction>
</comment>
<dbReference type="GO" id="GO:0004477">
    <property type="term" value="F:methenyltetrahydrofolate cyclohydrolase activity"/>
    <property type="evidence" value="ECO:0007669"/>
    <property type="project" value="UniProtKB-UniRule"/>
</dbReference>
<dbReference type="InterPro" id="IPR020630">
    <property type="entry name" value="THF_DH/CycHdrlase_cat_dom"/>
</dbReference>
<dbReference type="InterPro" id="IPR020867">
    <property type="entry name" value="THF_DH/CycHdrlase_CS"/>
</dbReference>
<reference evidence="15 16" key="1">
    <citation type="submission" date="2019-09" db="EMBL/GenBank/DDBJ databases">
        <authorList>
            <person name="Chandra G."/>
            <person name="Truman W A."/>
        </authorList>
    </citation>
    <scope>NUCLEOTIDE SEQUENCE [LARGE SCALE GENOMIC DNA]</scope>
    <source>
        <strain evidence="15">PS922</strain>
    </source>
</reference>
<organism evidence="15 16">
    <name type="scientific">Pseudomonas fluorescens</name>
    <dbReference type="NCBI Taxonomy" id="294"/>
    <lineage>
        <taxon>Bacteria</taxon>
        <taxon>Pseudomonadati</taxon>
        <taxon>Pseudomonadota</taxon>
        <taxon>Gammaproteobacteria</taxon>
        <taxon>Pseudomonadales</taxon>
        <taxon>Pseudomonadaceae</taxon>
        <taxon>Pseudomonas</taxon>
    </lineage>
</organism>
<comment type="catalytic activity">
    <reaction evidence="12">
        <text>(6R)-5,10-methenyltetrahydrofolate + H2O = (6R)-10-formyltetrahydrofolate + H(+)</text>
        <dbReference type="Rhea" id="RHEA:23700"/>
        <dbReference type="ChEBI" id="CHEBI:15377"/>
        <dbReference type="ChEBI" id="CHEBI:15378"/>
        <dbReference type="ChEBI" id="CHEBI:57455"/>
        <dbReference type="ChEBI" id="CHEBI:195366"/>
        <dbReference type="EC" id="3.5.4.9"/>
    </reaction>
</comment>
<comment type="caution">
    <text evidence="12">Lacks conserved residue(s) required for the propagation of feature annotation.</text>
</comment>
<dbReference type="HAMAP" id="MF_01576">
    <property type="entry name" value="THF_DHG_CYH"/>
    <property type="match status" value="1"/>
</dbReference>
<dbReference type="PANTHER" id="PTHR48099:SF5">
    <property type="entry name" value="C-1-TETRAHYDROFOLATE SYNTHASE, CYTOPLASMIC"/>
    <property type="match status" value="1"/>
</dbReference>
<dbReference type="GO" id="GO:0035999">
    <property type="term" value="P:tetrahydrofolate interconversion"/>
    <property type="evidence" value="ECO:0007669"/>
    <property type="project" value="UniProtKB-UniRule"/>
</dbReference>